<feature type="domain" description="HTH cro/C1-type" evidence="1">
    <location>
        <begin position="22"/>
        <end position="79"/>
    </location>
</feature>
<dbReference type="CDD" id="cd00093">
    <property type="entry name" value="HTH_XRE"/>
    <property type="match status" value="1"/>
</dbReference>
<dbReference type="InterPro" id="IPR001387">
    <property type="entry name" value="Cro/C1-type_HTH"/>
</dbReference>
<comment type="caution">
    <text evidence="2">The sequence shown here is derived from an EMBL/GenBank/DDBJ whole genome shotgun (WGS) entry which is preliminary data.</text>
</comment>
<sequence>MFISEFTEEESEKFHQNISKNIRKIRKEKKLTQLDVSLALGFSNPSFITNAESEKSKKKFNLNQLYKLSIIFNVDICEFFRK</sequence>
<evidence type="ECO:0000313" key="3">
    <source>
        <dbReference type="Proteomes" id="UP000290092"/>
    </source>
</evidence>
<gene>
    <name evidence="2" type="ORF">CP985_06510</name>
</gene>
<dbReference type="RefSeq" id="WP_114842220.1">
    <property type="nucleotide sequence ID" value="NZ_CP031219.1"/>
</dbReference>
<reference evidence="2 3" key="1">
    <citation type="submission" date="2017-09" db="EMBL/GenBank/DDBJ databases">
        <title>Genomics of the genus Arcobacter.</title>
        <authorList>
            <person name="Perez-Cataluna A."/>
            <person name="Figueras M.J."/>
            <person name="Salas-Masso N."/>
        </authorList>
    </citation>
    <scope>NUCLEOTIDE SEQUENCE [LARGE SCALE GENOMIC DNA]</scope>
    <source>
        <strain evidence="2 3">CECT 7386</strain>
    </source>
</reference>
<protein>
    <submittedName>
        <fullName evidence="2">Transcriptional regulator</fullName>
    </submittedName>
</protein>
<evidence type="ECO:0000313" key="2">
    <source>
        <dbReference type="EMBL" id="RXK15824.1"/>
    </source>
</evidence>
<dbReference type="KEGG" id="amyt:AMYT_1807"/>
<dbReference type="GO" id="GO:0003677">
    <property type="term" value="F:DNA binding"/>
    <property type="evidence" value="ECO:0007669"/>
    <property type="project" value="InterPro"/>
</dbReference>
<proteinExistence type="predicted"/>
<dbReference type="InterPro" id="IPR010982">
    <property type="entry name" value="Lambda_DNA-bd_dom_sf"/>
</dbReference>
<name>A0AAX2AGF9_9BACT</name>
<dbReference type="Pfam" id="PF12844">
    <property type="entry name" value="HTH_19"/>
    <property type="match status" value="1"/>
</dbReference>
<dbReference type="AlphaFoldDB" id="A0AAX2AGF9"/>
<dbReference type="SUPFAM" id="SSF47413">
    <property type="entry name" value="lambda repressor-like DNA-binding domains"/>
    <property type="match status" value="1"/>
</dbReference>
<dbReference type="EMBL" id="NXID01000020">
    <property type="protein sequence ID" value="RXK15824.1"/>
    <property type="molecule type" value="Genomic_DNA"/>
</dbReference>
<dbReference type="PROSITE" id="PS50943">
    <property type="entry name" value="HTH_CROC1"/>
    <property type="match status" value="1"/>
</dbReference>
<dbReference type="SMART" id="SM00530">
    <property type="entry name" value="HTH_XRE"/>
    <property type="match status" value="1"/>
</dbReference>
<dbReference type="Gene3D" id="1.10.260.40">
    <property type="entry name" value="lambda repressor-like DNA-binding domains"/>
    <property type="match status" value="1"/>
</dbReference>
<organism evidence="2 3">
    <name type="scientific">Malaciobacter mytili LMG 24559</name>
    <dbReference type="NCBI Taxonomy" id="1032238"/>
    <lineage>
        <taxon>Bacteria</taxon>
        <taxon>Pseudomonadati</taxon>
        <taxon>Campylobacterota</taxon>
        <taxon>Epsilonproteobacteria</taxon>
        <taxon>Campylobacterales</taxon>
        <taxon>Arcobacteraceae</taxon>
        <taxon>Malaciobacter</taxon>
    </lineage>
</organism>
<keyword evidence="3" id="KW-1185">Reference proteome</keyword>
<accession>A0AAX2AGF9</accession>
<dbReference type="Proteomes" id="UP000290092">
    <property type="component" value="Unassembled WGS sequence"/>
</dbReference>
<evidence type="ECO:0000259" key="1">
    <source>
        <dbReference type="PROSITE" id="PS50943"/>
    </source>
</evidence>